<feature type="region of interest" description="Disordered" evidence="1">
    <location>
        <begin position="169"/>
        <end position="239"/>
    </location>
</feature>
<accession>A0ABN9TIX6</accession>
<gene>
    <name evidence="2" type="ORF">PCOR1329_LOCUS39549</name>
</gene>
<dbReference type="Proteomes" id="UP001189429">
    <property type="component" value="Unassembled WGS sequence"/>
</dbReference>
<dbReference type="EMBL" id="CAUYUJ010014774">
    <property type="protein sequence ID" value="CAK0845901.1"/>
    <property type="molecule type" value="Genomic_DNA"/>
</dbReference>
<protein>
    <submittedName>
        <fullName evidence="2">Uncharacterized protein</fullName>
    </submittedName>
</protein>
<feature type="region of interest" description="Disordered" evidence="1">
    <location>
        <begin position="1"/>
        <end position="42"/>
    </location>
</feature>
<proteinExistence type="predicted"/>
<evidence type="ECO:0000256" key="1">
    <source>
        <dbReference type="SAM" id="MobiDB-lite"/>
    </source>
</evidence>
<evidence type="ECO:0000313" key="2">
    <source>
        <dbReference type="EMBL" id="CAK0845901.1"/>
    </source>
</evidence>
<sequence length="239" mass="25769">MPMLSGVLGRRGPTPAGGRHEVVPTSEPWGAASDLSGLSPRSYDRDRFFEAHRGQQELPRDRAPAGERGAPADVAWEELATLRYTKFTLEGFPGEKHAVFISDRLALNAEAFECICEALGREPPSMALCGLGSACHPACVTTPELRACPAFGSLVAEGRNCLGARTWQQRQRRPGLVGRPGQEPEQPEEPGVGEKGQRLRGPGDGAHGGREGRERPREGEGARRLCGQRLPAASHLPDR</sequence>
<comment type="caution">
    <text evidence="2">The sequence shown here is derived from an EMBL/GenBank/DDBJ whole genome shotgun (WGS) entry which is preliminary data.</text>
</comment>
<name>A0ABN9TIX6_9DINO</name>
<evidence type="ECO:0000313" key="3">
    <source>
        <dbReference type="Proteomes" id="UP001189429"/>
    </source>
</evidence>
<feature type="region of interest" description="Disordered" evidence="1">
    <location>
        <begin position="51"/>
        <end position="70"/>
    </location>
</feature>
<organism evidence="2 3">
    <name type="scientific">Prorocentrum cordatum</name>
    <dbReference type="NCBI Taxonomy" id="2364126"/>
    <lineage>
        <taxon>Eukaryota</taxon>
        <taxon>Sar</taxon>
        <taxon>Alveolata</taxon>
        <taxon>Dinophyceae</taxon>
        <taxon>Prorocentrales</taxon>
        <taxon>Prorocentraceae</taxon>
        <taxon>Prorocentrum</taxon>
    </lineage>
</organism>
<feature type="compositionally biased region" description="Basic and acidic residues" evidence="1">
    <location>
        <begin position="51"/>
        <end position="65"/>
    </location>
</feature>
<feature type="compositionally biased region" description="Basic and acidic residues" evidence="1">
    <location>
        <begin position="207"/>
        <end position="223"/>
    </location>
</feature>
<reference evidence="2" key="1">
    <citation type="submission" date="2023-10" db="EMBL/GenBank/DDBJ databases">
        <authorList>
            <person name="Chen Y."/>
            <person name="Shah S."/>
            <person name="Dougan E. K."/>
            <person name="Thang M."/>
            <person name="Chan C."/>
        </authorList>
    </citation>
    <scope>NUCLEOTIDE SEQUENCE [LARGE SCALE GENOMIC DNA]</scope>
</reference>
<keyword evidence="3" id="KW-1185">Reference proteome</keyword>